<keyword evidence="1" id="KW-0479">Metal-binding</keyword>
<evidence type="ECO:0000256" key="2">
    <source>
        <dbReference type="ARBA" id="ARBA00022801"/>
    </source>
</evidence>
<evidence type="ECO:0000256" key="3">
    <source>
        <dbReference type="ARBA" id="ARBA00023004"/>
    </source>
</evidence>
<dbReference type="InterPro" id="IPR050884">
    <property type="entry name" value="CNP_phosphodiesterase-III"/>
</dbReference>
<dbReference type="PANTHER" id="PTHR42988:SF2">
    <property type="entry name" value="CYCLIC NUCLEOTIDE PHOSPHODIESTERASE CBUA0032-RELATED"/>
    <property type="match status" value="1"/>
</dbReference>
<dbReference type="InterPro" id="IPR029052">
    <property type="entry name" value="Metallo-depent_PP-like"/>
</dbReference>
<evidence type="ECO:0000256" key="1">
    <source>
        <dbReference type="ARBA" id="ARBA00022723"/>
    </source>
</evidence>
<dbReference type="EMBL" id="JANIDW010000001">
    <property type="protein sequence ID" value="MCX5614177.1"/>
    <property type="molecule type" value="Genomic_DNA"/>
</dbReference>
<dbReference type="SUPFAM" id="SSF56300">
    <property type="entry name" value="Metallo-dependent phosphatases"/>
    <property type="match status" value="1"/>
</dbReference>
<evidence type="ECO:0000259" key="5">
    <source>
        <dbReference type="Pfam" id="PF00149"/>
    </source>
</evidence>
<dbReference type="InterPro" id="IPR004843">
    <property type="entry name" value="Calcineurin-like_PHP"/>
</dbReference>
<gene>
    <name evidence="6" type="ORF">NQF64_02800</name>
</gene>
<feature type="domain" description="Calcineurin-like phosphoesterase" evidence="5">
    <location>
        <begin position="24"/>
        <end position="237"/>
    </location>
</feature>
<organism evidence="6 7">
    <name type="scientific">Bombella saccharophila</name>
    <dbReference type="NCBI Taxonomy" id="2967338"/>
    <lineage>
        <taxon>Bacteria</taxon>
        <taxon>Pseudomonadati</taxon>
        <taxon>Pseudomonadota</taxon>
        <taxon>Alphaproteobacteria</taxon>
        <taxon>Acetobacterales</taxon>
        <taxon>Acetobacteraceae</taxon>
        <taxon>Bombella</taxon>
    </lineage>
</organism>
<dbReference type="Pfam" id="PF00149">
    <property type="entry name" value="Metallophos"/>
    <property type="match status" value="1"/>
</dbReference>
<evidence type="ECO:0000313" key="7">
    <source>
        <dbReference type="Proteomes" id="UP001165648"/>
    </source>
</evidence>
<evidence type="ECO:0000313" key="6">
    <source>
        <dbReference type="EMBL" id="MCX5614177.1"/>
    </source>
</evidence>
<sequence length="313" mass="35302">MTHGATMFFNIPPSSLNRHDSIIHLAHISDPHLPPPTIPWTSFLNKRLLSRVLWASKRRHLLRPIITEQLLKNISTYTHIRALLISGDLTNFGTKEEYIQAITWLKSLPNLPIVVPGNHDFMAPISHKNSLALWEEWSGKTFPFVRFFDGVAVVGLNSALPTLPFTAYGFINKKQRNNLAKLLAELGKEGYCRVVMLHHPPRKGLLPYRKSLINTHALGEILSSCGAELVLHGHSHDATFTTVENTNIPLLGVSAAAMDSQKLRRMAGWNYLSFKPDREGWNITVQRKTISGHTFSHFTWHTAATSSLRRVEC</sequence>
<comment type="similarity">
    <text evidence="4">Belongs to the cyclic nucleotide phosphodiesterase class-III family.</text>
</comment>
<reference evidence="6 7" key="1">
    <citation type="submission" date="2022-07" db="EMBL/GenBank/DDBJ databases">
        <title>Bombella genomes.</title>
        <authorList>
            <person name="Harer L."/>
            <person name="Styblova S."/>
            <person name="Ehrmann M."/>
        </authorList>
    </citation>
    <scope>NUCLEOTIDE SEQUENCE [LARGE SCALE GENOMIC DNA]</scope>
    <source>
        <strain evidence="6 7">TMW 2.2558</strain>
    </source>
</reference>
<name>A0ABT3W8N8_9PROT</name>
<dbReference type="RefSeq" id="WP_266106391.1">
    <property type="nucleotide sequence ID" value="NZ_JANIDW010000001.1"/>
</dbReference>
<dbReference type="Gene3D" id="3.60.21.10">
    <property type="match status" value="1"/>
</dbReference>
<dbReference type="Proteomes" id="UP001165648">
    <property type="component" value="Unassembled WGS sequence"/>
</dbReference>
<dbReference type="PANTHER" id="PTHR42988">
    <property type="entry name" value="PHOSPHOHYDROLASE"/>
    <property type="match status" value="1"/>
</dbReference>
<evidence type="ECO:0000256" key="4">
    <source>
        <dbReference type="ARBA" id="ARBA00025742"/>
    </source>
</evidence>
<protein>
    <submittedName>
        <fullName evidence="6">Metallophosphoesterase</fullName>
    </submittedName>
</protein>
<keyword evidence="2" id="KW-0378">Hydrolase</keyword>
<comment type="caution">
    <text evidence="6">The sequence shown here is derived from an EMBL/GenBank/DDBJ whole genome shotgun (WGS) entry which is preliminary data.</text>
</comment>
<proteinExistence type="inferred from homology"/>
<accession>A0ABT3W8N8</accession>
<keyword evidence="3" id="KW-0408">Iron</keyword>
<keyword evidence="7" id="KW-1185">Reference proteome</keyword>